<accession>A0A6C0DTJ1</accession>
<reference evidence="2" key="1">
    <citation type="journal article" date="2020" name="Nature">
        <title>Giant virus diversity and host interactions through global metagenomics.</title>
        <authorList>
            <person name="Schulz F."/>
            <person name="Roux S."/>
            <person name="Paez-Espino D."/>
            <person name="Jungbluth S."/>
            <person name="Walsh D.A."/>
            <person name="Denef V.J."/>
            <person name="McMahon K.D."/>
            <person name="Konstantinidis K.T."/>
            <person name="Eloe-Fadrosh E.A."/>
            <person name="Kyrpides N.C."/>
            <person name="Woyke T."/>
        </authorList>
    </citation>
    <scope>NUCLEOTIDE SEQUENCE</scope>
    <source>
        <strain evidence="2">GVMAG-M-3300023174-57</strain>
    </source>
</reference>
<dbReference type="AlphaFoldDB" id="A0A6C0DTJ1"/>
<evidence type="ECO:0000256" key="1">
    <source>
        <dbReference type="SAM" id="MobiDB-lite"/>
    </source>
</evidence>
<feature type="region of interest" description="Disordered" evidence="1">
    <location>
        <begin position="123"/>
        <end position="156"/>
    </location>
</feature>
<protein>
    <submittedName>
        <fullName evidence="2">Uncharacterized protein</fullName>
    </submittedName>
</protein>
<proteinExistence type="predicted"/>
<sequence>MPRTRRHRGGGLLSALMPASLTPSLPGGLSASLPTTDWGRWEPYAPSYGWGPNTSAPAPLANGGLYTDTQSTQPWGSAPFPATQHAFALEASKISGLPEVAYHQRPNDNYGASYSPLVGSPISPLHSSLSGPAGPMRGGMRSRRRRMHRRRRTARR</sequence>
<organism evidence="2">
    <name type="scientific">viral metagenome</name>
    <dbReference type="NCBI Taxonomy" id="1070528"/>
    <lineage>
        <taxon>unclassified sequences</taxon>
        <taxon>metagenomes</taxon>
        <taxon>organismal metagenomes</taxon>
    </lineage>
</organism>
<feature type="compositionally biased region" description="Basic residues" evidence="1">
    <location>
        <begin position="140"/>
        <end position="156"/>
    </location>
</feature>
<dbReference type="EMBL" id="MN739665">
    <property type="protein sequence ID" value="QHT19379.1"/>
    <property type="molecule type" value="Genomic_DNA"/>
</dbReference>
<name>A0A6C0DTJ1_9ZZZZ</name>
<evidence type="ECO:0000313" key="2">
    <source>
        <dbReference type="EMBL" id="QHT19379.1"/>
    </source>
</evidence>